<dbReference type="Proteomes" id="UP000001520">
    <property type="component" value="Plasmid megaplasmid pDF308"/>
</dbReference>
<dbReference type="PROSITE" id="PS51257">
    <property type="entry name" value="PROKAR_LIPOPROTEIN"/>
    <property type="match status" value="1"/>
</dbReference>
<evidence type="ECO:0000313" key="1">
    <source>
        <dbReference type="EMBL" id="BAI81639.1"/>
    </source>
</evidence>
<reference evidence="1 2" key="1">
    <citation type="journal article" date="2010" name="DNA Res.">
        <title>Bacterial lifestyle in a deep-sea hydrothermal vent chimney revealed by the genome sequence of the thermophilic bacterium Deferribacter desulfuricans SSM1.</title>
        <authorList>
            <person name="Takaki Y."/>
            <person name="Shimamura S."/>
            <person name="Nakagawa S."/>
            <person name="Fukuhara Y."/>
            <person name="Horikawa H."/>
            <person name="Ankai A."/>
            <person name="Harada T."/>
            <person name="Hosoyama A."/>
            <person name="Oguchi A."/>
            <person name="Fukui S."/>
            <person name="Fujita N."/>
            <person name="Takami H."/>
            <person name="Takai K."/>
        </authorList>
    </citation>
    <scope>NUCLEOTIDE SEQUENCE [LARGE SCALE GENOMIC DNA]</scope>
    <source>
        <strain evidence="2">DSM 14783 / JCM 11476 / NBRC 101012 / SSM1</strain>
        <plasmid evidence="2">Plasmid megaplasmid pDF308</plasmid>
    </source>
</reference>
<name>D3PEJ7_DEFDS</name>
<accession>D3PEJ7</accession>
<dbReference type="HOGENOM" id="CLU_2011491_0_0_0"/>
<dbReference type="RefSeq" id="WP_013008884.1">
    <property type="nucleotide sequence ID" value="NC_013940.1"/>
</dbReference>
<dbReference type="EMBL" id="AP011530">
    <property type="protein sequence ID" value="BAI81639.1"/>
    <property type="molecule type" value="Genomic_DNA"/>
</dbReference>
<keyword evidence="2" id="KW-1185">Reference proteome</keyword>
<geneLocation type="plasmid" evidence="1 2">
    <name>megaplasmid pDF308</name>
</geneLocation>
<dbReference type="KEGG" id="ddf:DEFDS_P011"/>
<gene>
    <name evidence="1" type="ordered locus">DEFDS_P011</name>
</gene>
<sequence length="123" mass="14427">MFNKKIFNKILKLILITILIVSIFGCASKKQDILKQVSTPYKETKFTLNPDDRYKILINKDINAIIALKDSDGLVYKDITYFDVYTRPMRINYDDGYFIVIPEGWQKLYVDTTGIYLNYIPIK</sequence>
<organism evidence="1 2">
    <name type="scientific">Deferribacter desulfuricans (strain DSM 14783 / JCM 11476 / NBRC 101012 / SSM1)</name>
    <dbReference type="NCBI Taxonomy" id="639282"/>
    <lineage>
        <taxon>Bacteria</taxon>
        <taxon>Pseudomonadati</taxon>
        <taxon>Deferribacterota</taxon>
        <taxon>Deferribacteres</taxon>
        <taxon>Deferribacterales</taxon>
        <taxon>Deferribacteraceae</taxon>
        <taxon>Deferribacter</taxon>
    </lineage>
</organism>
<evidence type="ECO:0008006" key="3">
    <source>
        <dbReference type="Google" id="ProtNLM"/>
    </source>
</evidence>
<evidence type="ECO:0000313" key="2">
    <source>
        <dbReference type="Proteomes" id="UP000001520"/>
    </source>
</evidence>
<dbReference type="AlphaFoldDB" id="D3PEJ7"/>
<protein>
    <recommendedName>
        <fullName evidence="3">Lipoprotein</fullName>
    </recommendedName>
</protein>
<proteinExistence type="predicted"/>
<keyword evidence="1" id="KW-0614">Plasmid</keyword>